<dbReference type="EMBL" id="CDMZ01005924">
    <property type="protein sequence ID" value="CEM55922.1"/>
    <property type="molecule type" value="Genomic_DNA"/>
</dbReference>
<reference evidence="2" key="1">
    <citation type="submission" date="2014-11" db="EMBL/GenBank/DDBJ databases">
        <authorList>
            <person name="Otto D Thomas"/>
            <person name="Naeem Raeece"/>
        </authorList>
    </citation>
    <scope>NUCLEOTIDE SEQUENCE</scope>
</reference>
<feature type="transmembrane region" description="Helical" evidence="1">
    <location>
        <begin position="157"/>
        <end position="189"/>
    </location>
</feature>
<proteinExistence type="predicted"/>
<dbReference type="VEuPathDB" id="CryptoDB:Cvel_13940"/>
<evidence type="ECO:0000313" key="2">
    <source>
        <dbReference type="EMBL" id="CEM55922.1"/>
    </source>
</evidence>
<gene>
    <name evidence="2" type="ORF">Cvel_13940</name>
</gene>
<organism evidence="2">
    <name type="scientific">Chromera velia CCMP2878</name>
    <dbReference type="NCBI Taxonomy" id="1169474"/>
    <lineage>
        <taxon>Eukaryota</taxon>
        <taxon>Sar</taxon>
        <taxon>Alveolata</taxon>
        <taxon>Colpodellida</taxon>
        <taxon>Chromeraceae</taxon>
        <taxon>Chromera</taxon>
    </lineage>
</organism>
<dbReference type="PhylomeDB" id="A0A0G4IF74"/>
<feature type="transmembrane region" description="Helical" evidence="1">
    <location>
        <begin position="85"/>
        <end position="111"/>
    </location>
</feature>
<keyword evidence="1" id="KW-0812">Transmembrane</keyword>
<dbReference type="AlphaFoldDB" id="A0A0G4IF74"/>
<evidence type="ECO:0000256" key="1">
    <source>
        <dbReference type="SAM" id="Phobius"/>
    </source>
</evidence>
<feature type="transmembrane region" description="Helical" evidence="1">
    <location>
        <begin position="6"/>
        <end position="24"/>
    </location>
</feature>
<accession>A0A0G4IF74</accession>
<protein>
    <recommendedName>
        <fullName evidence="3">Dolichol kinase</fullName>
    </recommendedName>
</protein>
<name>A0A0G4IF74_9ALVE</name>
<feature type="transmembrane region" description="Helical" evidence="1">
    <location>
        <begin position="36"/>
        <end position="65"/>
    </location>
</feature>
<keyword evidence="1" id="KW-0472">Membrane</keyword>
<keyword evidence="1" id="KW-1133">Transmembrane helix</keyword>
<evidence type="ECO:0008006" key="3">
    <source>
        <dbReference type="Google" id="ProtNLM"/>
    </source>
</evidence>
<sequence>MSLVHPNVILALGVCSVFLCFEFVERIPVFVARKGTHLLSGLLLLQIEYTAWIRLFCVCFAVFVVHQTWFPQRPWRFARPGDLGITFYGSIVAVWALFALPMKVLAPLFFADPLGAIVGKSIESPRWYLNKTVAGSAAVFVAALVTTYFLPSIGLRIALSVTVVIAEALGGSCDNMAVACPLLTFYLLFGST</sequence>
<feature type="transmembrane region" description="Helical" evidence="1">
    <location>
        <begin position="132"/>
        <end position="151"/>
    </location>
</feature>